<dbReference type="CDD" id="cd04678">
    <property type="entry name" value="NUDIX_MTH2_Nudt15"/>
    <property type="match status" value="1"/>
</dbReference>
<comment type="caution">
    <text evidence="5">The sequence shown here is derived from an EMBL/GenBank/DDBJ whole genome shotgun (WGS) entry which is preliminary data.</text>
</comment>
<dbReference type="InterPro" id="IPR000086">
    <property type="entry name" value="NUDIX_hydrolase_dom"/>
</dbReference>
<dbReference type="PANTHER" id="PTHR16099:SF5">
    <property type="entry name" value="NUCLEOTIDE TRIPHOSPHATE DIPHOSPHATASE NUDT15"/>
    <property type="match status" value="1"/>
</dbReference>
<dbReference type="PROSITE" id="PS00893">
    <property type="entry name" value="NUDIX_BOX"/>
    <property type="match status" value="1"/>
</dbReference>
<feature type="domain" description="Nudix hydrolase" evidence="4">
    <location>
        <begin position="5"/>
        <end position="133"/>
    </location>
</feature>
<evidence type="ECO:0000256" key="2">
    <source>
        <dbReference type="ARBA" id="ARBA00022801"/>
    </source>
</evidence>
<sequence length="146" mass="15331">MDAPLPRPAVGVGVVLTRPDGTVLVGHRVTAGESPSWCLPGGHLEGGETPVAAAVRETAEEAGLRVAGTRVLAVCVRTAGSNVTFAVHAEVGADARPEVLEPHAMDEWRWCRPDDLPEPLFSPSAAVLHAWRGGTDLAGWAIHPLR</sequence>
<name>A0ABN2MS36_9PSEU</name>
<evidence type="ECO:0000259" key="4">
    <source>
        <dbReference type="PROSITE" id="PS51462"/>
    </source>
</evidence>
<keyword evidence="6" id="KW-1185">Reference proteome</keyword>
<dbReference type="EMBL" id="BAAAQK010000003">
    <property type="protein sequence ID" value="GAA1835448.1"/>
    <property type="molecule type" value="Genomic_DNA"/>
</dbReference>
<dbReference type="GO" id="GO:0016787">
    <property type="term" value="F:hydrolase activity"/>
    <property type="evidence" value="ECO:0007669"/>
    <property type="project" value="UniProtKB-KW"/>
</dbReference>
<keyword evidence="2 3" id="KW-0378">Hydrolase</keyword>
<evidence type="ECO:0000313" key="6">
    <source>
        <dbReference type="Proteomes" id="UP001500449"/>
    </source>
</evidence>
<dbReference type="RefSeq" id="WP_344413240.1">
    <property type="nucleotide sequence ID" value="NZ_BAAAQK010000003.1"/>
</dbReference>
<dbReference type="Proteomes" id="UP001500449">
    <property type="component" value="Unassembled WGS sequence"/>
</dbReference>
<dbReference type="PANTHER" id="PTHR16099">
    <property type="entry name" value="8-OXO-DGTP DIPHOSPHATES NUDT15"/>
    <property type="match status" value="1"/>
</dbReference>
<organism evidence="5 6">
    <name type="scientific">Pseudonocardia ailaonensis</name>
    <dbReference type="NCBI Taxonomy" id="367279"/>
    <lineage>
        <taxon>Bacteria</taxon>
        <taxon>Bacillati</taxon>
        <taxon>Actinomycetota</taxon>
        <taxon>Actinomycetes</taxon>
        <taxon>Pseudonocardiales</taxon>
        <taxon>Pseudonocardiaceae</taxon>
        <taxon>Pseudonocardia</taxon>
    </lineage>
</organism>
<dbReference type="PRINTS" id="PR00502">
    <property type="entry name" value="NUDIXFAMILY"/>
</dbReference>
<gene>
    <name evidence="5" type="ORF">GCM10009836_12310</name>
</gene>
<protein>
    <submittedName>
        <fullName evidence="5">NUDIX hydrolase</fullName>
    </submittedName>
</protein>
<dbReference type="SUPFAM" id="SSF55811">
    <property type="entry name" value="Nudix"/>
    <property type="match status" value="1"/>
</dbReference>
<evidence type="ECO:0000256" key="3">
    <source>
        <dbReference type="RuleBase" id="RU003476"/>
    </source>
</evidence>
<dbReference type="PROSITE" id="PS51462">
    <property type="entry name" value="NUDIX"/>
    <property type="match status" value="1"/>
</dbReference>
<dbReference type="InterPro" id="IPR020476">
    <property type="entry name" value="Nudix_hydrolase"/>
</dbReference>
<comment type="similarity">
    <text evidence="1 3">Belongs to the Nudix hydrolase family.</text>
</comment>
<proteinExistence type="inferred from homology"/>
<evidence type="ECO:0000256" key="1">
    <source>
        <dbReference type="ARBA" id="ARBA00005582"/>
    </source>
</evidence>
<dbReference type="Gene3D" id="3.90.79.10">
    <property type="entry name" value="Nucleoside Triphosphate Pyrophosphohydrolase"/>
    <property type="match status" value="1"/>
</dbReference>
<reference evidence="5 6" key="1">
    <citation type="journal article" date="2019" name="Int. J. Syst. Evol. Microbiol.">
        <title>The Global Catalogue of Microorganisms (GCM) 10K type strain sequencing project: providing services to taxonomists for standard genome sequencing and annotation.</title>
        <authorList>
            <consortium name="The Broad Institute Genomics Platform"/>
            <consortium name="The Broad Institute Genome Sequencing Center for Infectious Disease"/>
            <person name="Wu L."/>
            <person name="Ma J."/>
        </authorList>
    </citation>
    <scope>NUCLEOTIDE SEQUENCE [LARGE SCALE GENOMIC DNA]</scope>
    <source>
        <strain evidence="5 6">JCM 16009</strain>
    </source>
</reference>
<dbReference type="InterPro" id="IPR020084">
    <property type="entry name" value="NUDIX_hydrolase_CS"/>
</dbReference>
<evidence type="ECO:0000313" key="5">
    <source>
        <dbReference type="EMBL" id="GAA1835448.1"/>
    </source>
</evidence>
<accession>A0ABN2MS36</accession>
<dbReference type="Pfam" id="PF00293">
    <property type="entry name" value="NUDIX"/>
    <property type="match status" value="1"/>
</dbReference>
<dbReference type="InterPro" id="IPR015797">
    <property type="entry name" value="NUDIX_hydrolase-like_dom_sf"/>
</dbReference>